<comment type="caution">
    <text evidence="2">The sequence shown here is derived from an EMBL/GenBank/DDBJ whole genome shotgun (WGS) entry which is preliminary data.</text>
</comment>
<evidence type="ECO:0000313" key="2">
    <source>
        <dbReference type="EMBL" id="CAI9965182.1"/>
    </source>
</evidence>
<evidence type="ECO:0000256" key="1">
    <source>
        <dbReference type="SAM" id="MobiDB-lite"/>
    </source>
</evidence>
<sequence length="860" mass="102196">MSDDEYDYDLSRSNASNDDLLKQFISSQSINLTEQNLVVLNNKIFNHKLIKLDEVAIQNIQFNQCESIYSDFLSIQIFEQHYNLTYYFNDTDNTPYIQQYFKLEGFKTKLIPIEQFFQFENICYIYQTGIVIKIQDQFCFYNFDQLNHVKHSHQYEILEMVDKFQEQFSQISEQNAYIIFENGDQNNFYKKHIKPTTHWLKNQKYLIKDGIIFENKLYFIKQIPTTNQIEINDAMFLTYIDNNYYFYSRNVCYKTNASFEIIEKRDIDFPYCLYKEFGEFRSFSNDYIMWFETQECNGKHYSNVYDMIYEFGVFTVKKLAIIPDYPTDEKNNHKLVSVNSQIFVTNGTNIYLFNPVTFSYIKINTFESAYSQLRIHNLNGQLMCRSNRDNQIFVLDLEYQKGSVTEFNTRDLILANKKYFINYYEYFQISYIYDGEITLEQRTIKPINDDVLLANYILLDGQWDLTDVSFKKFLGATKEELSDKSQSISNDSIKDNVLDLYKDYLQQDTCNSQLVIYILNKVQTNGIASLTKRQKSSYFQLLVETNQYQAAVKLTDQFPIKMSFNAMFQIIKEIQDPVKLMSIMKTLNENELEDMFEFIESQMEQDALIQLLVKCNIISKYIFYKVKKNEIVSQTLAQTIIQMAQKDKQEIFELAIEQNNIFCVRLLMNEKLEIVSDNIIYNISPEIARLLFSVNPKKYSELQEHLIQNRDEIDIALLNFKPKDEVSAADYLYLQKKNIDAKCFEESFTVYQQMIKNNQIPPEQLPAHLKKHKFNKNLTNQFGVNFERDVQFTDVFNRTNKDFKALNEQIMIQFEGSVQSDSNSYTEETENEEENSEEDFENFDEEEEFGLFDEDEDSDF</sequence>
<accession>A0AA86QXQ5</accession>
<name>A0AA86QXQ5_9EUKA</name>
<evidence type="ECO:0000313" key="3">
    <source>
        <dbReference type="EMBL" id="CAL5991480.1"/>
    </source>
</evidence>
<organism evidence="2">
    <name type="scientific">Hexamita inflata</name>
    <dbReference type="NCBI Taxonomy" id="28002"/>
    <lineage>
        <taxon>Eukaryota</taxon>
        <taxon>Metamonada</taxon>
        <taxon>Diplomonadida</taxon>
        <taxon>Hexamitidae</taxon>
        <taxon>Hexamitinae</taxon>
        <taxon>Hexamita</taxon>
    </lineage>
</organism>
<keyword evidence="4" id="KW-1185">Reference proteome</keyword>
<gene>
    <name evidence="3" type="ORF">HINF_LOCUS12118</name>
    <name evidence="2" type="ORF">HINF_LOCUS52827</name>
</gene>
<reference evidence="2" key="1">
    <citation type="submission" date="2023-06" db="EMBL/GenBank/DDBJ databases">
        <authorList>
            <person name="Kurt Z."/>
        </authorList>
    </citation>
    <scope>NUCLEOTIDE SEQUENCE</scope>
</reference>
<dbReference type="Proteomes" id="UP001642409">
    <property type="component" value="Unassembled WGS sequence"/>
</dbReference>
<evidence type="ECO:0000313" key="4">
    <source>
        <dbReference type="Proteomes" id="UP001642409"/>
    </source>
</evidence>
<protein>
    <submittedName>
        <fullName evidence="2">Uncharacterized protein</fullName>
    </submittedName>
</protein>
<proteinExistence type="predicted"/>
<dbReference type="AlphaFoldDB" id="A0AA86QXQ5"/>
<dbReference type="EMBL" id="CAXDID020000027">
    <property type="protein sequence ID" value="CAL5991480.1"/>
    <property type="molecule type" value="Genomic_DNA"/>
</dbReference>
<feature type="compositionally biased region" description="Acidic residues" evidence="1">
    <location>
        <begin position="827"/>
        <end position="860"/>
    </location>
</feature>
<dbReference type="EMBL" id="CATOUU010000985">
    <property type="protein sequence ID" value="CAI9965182.1"/>
    <property type="molecule type" value="Genomic_DNA"/>
</dbReference>
<feature type="region of interest" description="Disordered" evidence="1">
    <location>
        <begin position="817"/>
        <end position="860"/>
    </location>
</feature>
<reference evidence="3 4" key="2">
    <citation type="submission" date="2024-07" db="EMBL/GenBank/DDBJ databases">
        <authorList>
            <person name="Akdeniz Z."/>
        </authorList>
    </citation>
    <scope>NUCLEOTIDE SEQUENCE [LARGE SCALE GENOMIC DNA]</scope>
</reference>